<gene>
    <name evidence="1" type="ORF">A3Q56_06782</name>
</gene>
<dbReference type="AlphaFoldDB" id="A0A177AVE9"/>
<keyword evidence="2" id="KW-1185">Reference proteome</keyword>
<proteinExistence type="predicted"/>
<name>A0A177AVE9_9BILA</name>
<evidence type="ECO:0000313" key="2">
    <source>
        <dbReference type="Proteomes" id="UP000078046"/>
    </source>
</evidence>
<organism evidence="1 2">
    <name type="scientific">Intoshia linei</name>
    <dbReference type="NCBI Taxonomy" id="1819745"/>
    <lineage>
        <taxon>Eukaryota</taxon>
        <taxon>Metazoa</taxon>
        <taxon>Spiralia</taxon>
        <taxon>Lophotrochozoa</taxon>
        <taxon>Mesozoa</taxon>
        <taxon>Orthonectida</taxon>
        <taxon>Rhopaluridae</taxon>
        <taxon>Intoshia</taxon>
    </lineage>
</organism>
<sequence length="206" mass="23955">MVYRTLQVMSSGKAVSADHIFTDLFNLLEKDIYFANDKYCYNSLLPYFDTSTNERQKCSNALKAGDESLFPPNIADCAGKGKRDNTYFTLVDLFPFLTERIVDFAYRYGSNKKNLINSKSLRSGKYPKMQNILFIWNSRSDDIYNTNKTCGPKEQWKNNCSTNNLSFKLQEIDRPRYRHHDAKPTMIEKLAHYELCCGYNHTEKKG</sequence>
<accession>A0A177AVE9</accession>
<comment type="caution">
    <text evidence="1">The sequence shown here is derived from an EMBL/GenBank/DDBJ whole genome shotgun (WGS) entry which is preliminary data.</text>
</comment>
<dbReference type="EMBL" id="LWCA01001261">
    <property type="protein sequence ID" value="OAF65502.1"/>
    <property type="molecule type" value="Genomic_DNA"/>
</dbReference>
<protein>
    <submittedName>
        <fullName evidence="1">Uncharacterized protein</fullName>
    </submittedName>
</protein>
<dbReference type="Proteomes" id="UP000078046">
    <property type="component" value="Unassembled WGS sequence"/>
</dbReference>
<evidence type="ECO:0000313" key="1">
    <source>
        <dbReference type="EMBL" id="OAF65502.1"/>
    </source>
</evidence>
<reference evidence="1 2" key="1">
    <citation type="submission" date="2016-04" db="EMBL/GenBank/DDBJ databases">
        <title>The genome of Intoshia linei affirms orthonectids as highly simplified spiralians.</title>
        <authorList>
            <person name="Mikhailov K.V."/>
            <person name="Slusarev G.S."/>
            <person name="Nikitin M.A."/>
            <person name="Logacheva M.D."/>
            <person name="Penin A."/>
            <person name="Aleoshin V."/>
            <person name="Panchin Y.V."/>
        </authorList>
    </citation>
    <scope>NUCLEOTIDE SEQUENCE [LARGE SCALE GENOMIC DNA]</scope>
    <source>
        <strain evidence="1">Intl2013</strain>
        <tissue evidence="1">Whole animal</tissue>
    </source>
</reference>